<evidence type="ECO:0000259" key="2">
    <source>
        <dbReference type="SMART" id="SM01204"/>
    </source>
</evidence>
<evidence type="ECO:0000259" key="1">
    <source>
        <dbReference type="SMART" id="SM00897"/>
    </source>
</evidence>
<gene>
    <name evidence="3" type="ORF">GEOBRER4_n1421</name>
</gene>
<feature type="domain" description="FIST" evidence="1">
    <location>
        <begin position="34"/>
        <end position="231"/>
    </location>
</feature>
<dbReference type="EMBL" id="AP023213">
    <property type="protein sequence ID" value="BCG46612.1"/>
    <property type="molecule type" value="Genomic_DNA"/>
</dbReference>
<protein>
    <recommendedName>
        <fullName evidence="5">Histidine kinase</fullName>
    </recommendedName>
</protein>
<proteinExistence type="predicted"/>
<organism evidence="3 4">
    <name type="scientific">Citrifermentans bremense</name>
    <dbReference type="NCBI Taxonomy" id="60035"/>
    <lineage>
        <taxon>Bacteria</taxon>
        <taxon>Pseudomonadati</taxon>
        <taxon>Thermodesulfobacteriota</taxon>
        <taxon>Desulfuromonadia</taxon>
        <taxon>Geobacterales</taxon>
        <taxon>Geobacteraceae</taxon>
        <taxon>Citrifermentans</taxon>
    </lineage>
</organism>
<dbReference type="SMART" id="SM01204">
    <property type="entry name" value="FIST_C"/>
    <property type="match status" value="1"/>
</dbReference>
<dbReference type="Pfam" id="PF10442">
    <property type="entry name" value="FIST_C"/>
    <property type="match status" value="1"/>
</dbReference>
<dbReference type="AlphaFoldDB" id="A0A6S6LX91"/>
<sequence>MGTSVGIGFSTRRSPMEAGSEAARTALEQAGVSKPDLVIVFATVGYQQQQLIGAIREVTSGAPLCGCSGEGIIVQDAVVETNFAVGVMAIASDEVSFNITSVTGIGEDPRIAGESLAEKVCPLLAEDSRAFFLLADGLAFDFDPFVAAFEATLPASGRLPIFGGLAADNWASRKTYQYHNDEILSQGACCIVLSGNCRVAWGINHGCVPVGAKRTITRSKGNVIFEIDGTPALEVLKEYVDEDWAVKWNKATLNLGLGFRTPEHLRERYDEYYVRYIMAKDDEAGSVTIQSDVTDGTDLWIVRRDKELMLDGLKSIPRQIKEDLAGQKPKLVLQFECMGRGRVVFKEQERMDLVKSLQRDLGEELPWLGFYTYGEIGPISRYNCFHNFTSVVAVIY</sequence>
<dbReference type="Pfam" id="PF08495">
    <property type="entry name" value="FIST"/>
    <property type="match status" value="1"/>
</dbReference>
<accession>A0A6S6LX91</accession>
<dbReference type="SMART" id="SM00897">
    <property type="entry name" value="FIST"/>
    <property type="match status" value="1"/>
</dbReference>
<reference evidence="3 4" key="1">
    <citation type="submission" date="2020-06" db="EMBL/GenBank/DDBJ databases">
        <title>Interaction of electrochemicaly active bacteria, Geobacter bremensis R4 on different carbon anode.</title>
        <authorList>
            <person name="Meng L."/>
            <person name="Yoshida N."/>
        </authorList>
    </citation>
    <scope>NUCLEOTIDE SEQUENCE [LARGE SCALE GENOMIC DNA]</scope>
    <source>
        <strain evidence="3 4">R4</strain>
    </source>
</reference>
<dbReference type="InterPro" id="IPR019494">
    <property type="entry name" value="FIST_C"/>
</dbReference>
<dbReference type="PANTHER" id="PTHR40252">
    <property type="entry name" value="BLR0328 PROTEIN"/>
    <property type="match status" value="1"/>
</dbReference>
<name>A0A6S6LX91_9BACT</name>
<evidence type="ECO:0008006" key="5">
    <source>
        <dbReference type="Google" id="ProtNLM"/>
    </source>
</evidence>
<evidence type="ECO:0000313" key="4">
    <source>
        <dbReference type="Proteomes" id="UP000515472"/>
    </source>
</evidence>
<dbReference type="RefSeq" id="WP_185244785.1">
    <property type="nucleotide sequence ID" value="NZ_AP023213.1"/>
</dbReference>
<dbReference type="InterPro" id="IPR013702">
    <property type="entry name" value="FIST_domain_N"/>
</dbReference>
<dbReference type="KEGG" id="gbn:GEOBRER4_13620"/>
<feature type="domain" description="FIST C-domain" evidence="2">
    <location>
        <begin position="232"/>
        <end position="379"/>
    </location>
</feature>
<evidence type="ECO:0000313" key="3">
    <source>
        <dbReference type="EMBL" id="BCG46612.1"/>
    </source>
</evidence>
<dbReference type="Proteomes" id="UP000515472">
    <property type="component" value="Chromosome"/>
</dbReference>
<keyword evidence="4" id="KW-1185">Reference proteome</keyword>
<dbReference type="PANTHER" id="PTHR40252:SF2">
    <property type="entry name" value="BLR0328 PROTEIN"/>
    <property type="match status" value="1"/>
</dbReference>